<comment type="caution">
    <text evidence="2">The sequence shown here is derived from an EMBL/GenBank/DDBJ whole genome shotgun (WGS) entry which is preliminary data.</text>
</comment>
<gene>
    <name evidence="2" type="ORF">GCM10007890_07240</name>
</gene>
<name>A0AA37WR49_9HYPH</name>
<protein>
    <recommendedName>
        <fullName evidence="1">DUF6894 domain-containing protein</fullName>
    </recommendedName>
</protein>
<dbReference type="EMBL" id="BSPL01000007">
    <property type="protein sequence ID" value="GLS68712.1"/>
    <property type="molecule type" value="Genomic_DNA"/>
</dbReference>
<evidence type="ECO:0000313" key="3">
    <source>
        <dbReference type="Proteomes" id="UP001157440"/>
    </source>
</evidence>
<feature type="domain" description="DUF6894" evidence="1">
    <location>
        <begin position="4"/>
        <end position="72"/>
    </location>
</feature>
<dbReference type="RefSeq" id="WP_238199831.1">
    <property type="nucleotide sequence ID" value="NZ_BPQZ01000048.1"/>
</dbReference>
<sequence>MPSFFFDLRSRCGCQSDDTGLEFASAEIAYMEACKAIPDLTAELAHMGDAPQDYAFEVTDEAGRLLWRIPFSEILGRKDRS</sequence>
<evidence type="ECO:0000313" key="2">
    <source>
        <dbReference type="EMBL" id="GLS68712.1"/>
    </source>
</evidence>
<dbReference type="Proteomes" id="UP001157440">
    <property type="component" value="Unassembled WGS sequence"/>
</dbReference>
<dbReference type="Pfam" id="PF21834">
    <property type="entry name" value="DUF6894"/>
    <property type="match status" value="1"/>
</dbReference>
<dbReference type="InterPro" id="IPR054189">
    <property type="entry name" value="DUF6894"/>
</dbReference>
<accession>A0AA37WR49</accession>
<organism evidence="2 3">
    <name type="scientific">Methylobacterium tardum</name>
    <dbReference type="NCBI Taxonomy" id="374432"/>
    <lineage>
        <taxon>Bacteria</taxon>
        <taxon>Pseudomonadati</taxon>
        <taxon>Pseudomonadota</taxon>
        <taxon>Alphaproteobacteria</taxon>
        <taxon>Hyphomicrobiales</taxon>
        <taxon>Methylobacteriaceae</taxon>
        <taxon>Methylobacterium</taxon>
    </lineage>
</organism>
<reference evidence="3" key="1">
    <citation type="journal article" date="2019" name="Int. J. Syst. Evol. Microbiol.">
        <title>The Global Catalogue of Microorganisms (GCM) 10K type strain sequencing project: providing services to taxonomists for standard genome sequencing and annotation.</title>
        <authorList>
            <consortium name="The Broad Institute Genomics Platform"/>
            <consortium name="The Broad Institute Genome Sequencing Center for Infectious Disease"/>
            <person name="Wu L."/>
            <person name="Ma J."/>
        </authorList>
    </citation>
    <scope>NUCLEOTIDE SEQUENCE [LARGE SCALE GENOMIC DNA]</scope>
    <source>
        <strain evidence="3">NBRC 103632</strain>
    </source>
</reference>
<keyword evidence="3" id="KW-1185">Reference proteome</keyword>
<dbReference type="AlphaFoldDB" id="A0AA37WR49"/>
<evidence type="ECO:0000259" key="1">
    <source>
        <dbReference type="Pfam" id="PF21834"/>
    </source>
</evidence>
<proteinExistence type="predicted"/>